<evidence type="ECO:0000256" key="1">
    <source>
        <dbReference type="SAM" id="MobiDB-lite"/>
    </source>
</evidence>
<proteinExistence type="predicted"/>
<evidence type="ECO:0000313" key="4">
    <source>
        <dbReference type="Proteomes" id="UP001610563"/>
    </source>
</evidence>
<dbReference type="SUPFAM" id="SSF52047">
    <property type="entry name" value="RNI-like"/>
    <property type="match status" value="1"/>
</dbReference>
<feature type="domain" description="F-box" evidence="2">
    <location>
        <begin position="19"/>
        <end position="50"/>
    </location>
</feature>
<protein>
    <recommendedName>
        <fullName evidence="2">F-box domain-containing protein</fullName>
    </recommendedName>
</protein>
<dbReference type="PROSITE" id="PS50181">
    <property type="entry name" value="FBOX"/>
    <property type="match status" value="1"/>
</dbReference>
<organism evidence="3 4">
    <name type="scientific">Aspergillus keveii</name>
    <dbReference type="NCBI Taxonomy" id="714993"/>
    <lineage>
        <taxon>Eukaryota</taxon>
        <taxon>Fungi</taxon>
        <taxon>Dikarya</taxon>
        <taxon>Ascomycota</taxon>
        <taxon>Pezizomycotina</taxon>
        <taxon>Eurotiomycetes</taxon>
        <taxon>Eurotiomycetidae</taxon>
        <taxon>Eurotiales</taxon>
        <taxon>Aspergillaceae</taxon>
        <taxon>Aspergillus</taxon>
        <taxon>Aspergillus subgen. Nidulantes</taxon>
    </lineage>
</organism>
<feature type="compositionally biased region" description="Basic and acidic residues" evidence="1">
    <location>
        <begin position="113"/>
        <end position="128"/>
    </location>
</feature>
<dbReference type="SUPFAM" id="SSF81383">
    <property type="entry name" value="F-box domain"/>
    <property type="match status" value="1"/>
</dbReference>
<dbReference type="Proteomes" id="UP001610563">
    <property type="component" value="Unassembled WGS sequence"/>
</dbReference>
<dbReference type="InterPro" id="IPR036047">
    <property type="entry name" value="F-box-like_dom_sf"/>
</dbReference>
<gene>
    <name evidence="3" type="ORF">BJX66DRAFT_57012</name>
</gene>
<dbReference type="InterPro" id="IPR032675">
    <property type="entry name" value="LRR_dom_sf"/>
</dbReference>
<dbReference type="Gene3D" id="3.80.10.10">
    <property type="entry name" value="Ribonuclease Inhibitor"/>
    <property type="match status" value="1"/>
</dbReference>
<dbReference type="CDD" id="cd09917">
    <property type="entry name" value="F-box_SF"/>
    <property type="match status" value="1"/>
</dbReference>
<sequence>MPERSELTLEPRWYNPAMTDHIRTLPPEIVLQVLSYLCFEDLLAFGATCRPNYDYHLVSLRRLRLGVFERRVHSLISLLQAGWSNPDQLVSHWDNGDQESSYTISLVYPQSRASKDEPKRAYSTDSRRRAPAQDTPRSQEQMIRLQNQIFTRVVQRYGPSLRHLEFMAYDLNIDGAAALGSKCQHTLKHLALRFEHPHIRDGVIRPTTWQQPAPASEAWNSLIGVGSRCKTSGLQNLETIILERAGITPWQLMMLVKRNPGLRNLKLRTCRGARPEFLFWLGGIKDGFEDVEICSSEQAPTPGAKLEVLWLEHCHRLLAHPIDESESPLDDEDCDAGFEWVRGLKSLQSLSFSESANIPSELIDRANKTIWKIPDVVLPYCLYDENSSIAVDPRWK</sequence>
<evidence type="ECO:0000313" key="3">
    <source>
        <dbReference type="EMBL" id="KAL2798294.1"/>
    </source>
</evidence>
<dbReference type="Pfam" id="PF12937">
    <property type="entry name" value="F-box-like"/>
    <property type="match status" value="1"/>
</dbReference>
<keyword evidence="4" id="KW-1185">Reference proteome</keyword>
<feature type="region of interest" description="Disordered" evidence="1">
    <location>
        <begin position="111"/>
        <end position="140"/>
    </location>
</feature>
<reference evidence="3 4" key="1">
    <citation type="submission" date="2024-07" db="EMBL/GenBank/DDBJ databases">
        <title>Section-level genome sequencing and comparative genomics of Aspergillus sections Usti and Cavernicolus.</title>
        <authorList>
            <consortium name="Lawrence Berkeley National Laboratory"/>
            <person name="Nybo J.L."/>
            <person name="Vesth T.C."/>
            <person name="Theobald S."/>
            <person name="Frisvad J.C."/>
            <person name="Larsen T.O."/>
            <person name="Kjaerboelling I."/>
            <person name="Rothschild-Mancinelli K."/>
            <person name="Lyhne E.K."/>
            <person name="Kogle M.E."/>
            <person name="Barry K."/>
            <person name="Clum A."/>
            <person name="Na H."/>
            <person name="Ledsgaard L."/>
            <person name="Lin J."/>
            <person name="Lipzen A."/>
            <person name="Kuo A."/>
            <person name="Riley R."/>
            <person name="Mondo S."/>
            <person name="Labutti K."/>
            <person name="Haridas S."/>
            <person name="Pangalinan J."/>
            <person name="Salamov A.A."/>
            <person name="Simmons B.A."/>
            <person name="Magnuson J.K."/>
            <person name="Chen J."/>
            <person name="Drula E."/>
            <person name="Henrissat B."/>
            <person name="Wiebenga A."/>
            <person name="Lubbers R.J."/>
            <person name="Gomes A.C."/>
            <person name="Makela M.R."/>
            <person name="Stajich J."/>
            <person name="Grigoriev I.V."/>
            <person name="Mortensen U.H."/>
            <person name="De Vries R.P."/>
            <person name="Baker S.E."/>
            <person name="Andersen M.R."/>
        </authorList>
    </citation>
    <scope>NUCLEOTIDE SEQUENCE [LARGE SCALE GENOMIC DNA]</scope>
    <source>
        <strain evidence="3 4">CBS 209.92</strain>
    </source>
</reference>
<name>A0ABR4GGW1_9EURO</name>
<dbReference type="InterPro" id="IPR001810">
    <property type="entry name" value="F-box_dom"/>
</dbReference>
<evidence type="ECO:0000259" key="2">
    <source>
        <dbReference type="PROSITE" id="PS50181"/>
    </source>
</evidence>
<comment type="caution">
    <text evidence="3">The sequence shown here is derived from an EMBL/GenBank/DDBJ whole genome shotgun (WGS) entry which is preliminary data.</text>
</comment>
<accession>A0ABR4GGW1</accession>
<dbReference type="Gene3D" id="1.20.1280.50">
    <property type="match status" value="1"/>
</dbReference>
<dbReference type="EMBL" id="JBFTWV010000014">
    <property type="protein sequence ID" value="KAL2798294.1"/>
    <property type="molecule type" value="Genomic_DNA"/>
</dbReference>